<keyword evidence="4" id="KW-0539">Nucleus</keyword>
<evidence type="ECO:0000256" key="2">
    <source>
        <dbReference type="ARBA" id="ARBA00023015"/>
    </source>
</evidence>
<evidence type="ECO:0000256" key="3">
    <source>
        <dbReference type="ARBA" id="ARBA00023163"/>
    </source>
</evidence>
<dbReference type="GO" id="GO:0016251">
    <property type="term" value="F:RNA polymerase II general transcription initiation factor activity"/>
    <property type="evidence" value="ECO:0007669"/>
    <property type="project" value="TreeGrafter"/>
</dbReference>
<evidence type="ECO:0000256" key="5">
    <source>
        <dbReference type="ARBA" id="ARBA00025730"/>
    </source>
</evidence>
<dbReference type="PANTHER" id="PTHR21242">
    <property type="entry name" value="TRANSCRIPTION INITIATION FACTOR TFIID SUBUNIT 10"/>
    <property type="match status" value="1"/>
</dbReference>
<dbReference type="GO" id="GO:0005669">
    <property type="term" value="C:transcription factor TFIID complex"/>
    <property type="evidence" value="ECO:0007669"/>
    <property type="project" value="TreeGrafter"/>
</dbReference>
<dbReference type="GO" id="GO:0003743">
    <property type="term" value="F:translation initiation factor activity"/>
    <property type="evidence" value="ECO:0007669"/>
    <property type="project" value="UniProtKB-KW"/>
</dbReference>
<sequence length="121" mass="13771">ADIPAGLPALLNVLDDYSPTIPDELTAHYLERSGYSCNDKRLVRLVSVAAQCFISKITNDTAEVCKRRKRMPQKKQREEGFNPRDKRLVMTTEDLVEVLQEYGFKHKVPPYFVESKGAEGK</sequence>
<comment type="similarity">
    <text evidence="5">Belongs to the TAF10 family.</text>
</comment>
<gene>
    <name evidence="6" type="primary">TAF10</name>
    <name evidence="6" type="ORF">TSPGSL018_12405</name>
</gene>
<organism evidence="6">
    <name type="scientific">Tetraselmis sp. GSL018</name>
    <dbReference type="NCBI Taxonomy" id="582737"/>
    <lineage>
        <taxon>Eukaryota</taxon>
        <taxon>Viridiplantae</taxon>
        <taxon>Chlorophyta</taxon>
        <taxon>core chlorophytes</taxon>
        <taxon>Chlorodendrophyceae</taxon>
        <taxon>Chlorodendrales</taxon>
        <taxon>Chlorodendraceae</taxon>
        <taxon>Tetraselmis</taxon>
    </lineage>
</organism>
<name>A0A061S5P5_9CHLO</name>
<protein>
    <submittedName>
        <fullName evidence="6">Transcription initiation factor TFIID subunit 10</fullName>
    </submittedName>
</protein>
<evidence type="ECO:0000256" key="1">
    <source>
        <dbReference type="ARBA" id="ARBA00004123"/>
    </source>
</evidence>
<dbReference type="PANTHER" id="PTHR21242:SF0">
    <property type="entry name" value="TRANSCRIPTION INITIATION FACTOR TFIID SUBUNIT 10"/>
    <property type="match status" value="1"/>
</dbReference>
<keyword evidence="6" id="KW-0648">Protein biosynthesis</keyword>
<feature type="non-terminal residue" evidence="6">
    <location>
        <position position="1"/>
    </location>
</feature>
<dbReference type="CDD" id="cd07982">
    <property type="entry name" value="HFD_TAF10"/>
    <property type="match status" value="1"/>
</dbReference>
<keyword evidence="6" id="KW-0396">Initiation factor</keyword>
<dbReference type="GO" id="GO:1990841">
    <property type="term" value="F:promoter-specific chromatin binding"/>
    <property type="evidence" value="ECO:0007669"/>
    <property type="project" value="TreeGrafter"/>
</dbReference>
<comment type="subcellular location">
    <subcellularLocation>
        <location evidence="1">Nucleus</location>
    </subcellularLocation>
</comment>
<dbReference type="Pfam" id="PF03540">
    <property type="entry name" value="TAF10"/>
    <property type="match status" value="1"/>
</dbReference>
<keyword evidence="2" id="KW-0805">Transcription regulation</keyword>
<reference evidence="6" key="1">
    <citation type="submission" date="2014-05" db="EMBL/GenBank/DDBJ databases">
        <title>The transcriptome of the halophilic microalga Tetraselmis sp. GSL018 isolated from the Great Salt Lake, Utah.</title>
        <authorList>
            <person name="Jinkerson R.E."/>
            <person name="D'Adamo S."/>
            <person name="Posewitz M.C."/>
        </authorList>
    </citation>
    <scope>NUCLEOTIDE SEQUENCE</scope>
    <source>
        <strain evidence="6">GSL018</strain>
    </source>
</reference>
<dbReference type="GO" id="GO:0000124">
    <property type="term" value="C:SAGA complex"/>
    <property type="evidence" value="ECO:0007669"/>
    <property type="project" value="TreeGrafter"/>
</dbReference>
<evidence type="ECO:0000313" key="6">
    <source>
        <dbReference type="EMBL" id="JAC79568.1"/>
    </source>
</evidence>
<dbReference type="InterPro" id="IPR003923">
    <property type="entry name" value="TAF10"/>
</dbReference>
<dbReference type="GO" id="GO:0006367">
    <property type="term" value="P:transcription initiation at RNA polymerase II promoter"/>
    <property type="evidence" value="ECO:0007669"/>
    <property type="project" value="TreeGrafter"/>
</dbReference>
<proteinExistence type="inferred from homology"/>
<dbReference type="AlphaFoldDB" id="A0A061S5P5"/>
<evidence type="ECO:0000256" key="4">
    <source>
        <dbReference type="ARBA" id="ARBA00023242"/>
    </source>
</evidence>
<dbReference type="EMBL" id="GBEZ01005778">
    <property type="protein sequence ID" value="JAC79568.1"/>
    <property type="molecule type" value="Transcribed_RNA"/>
</dbReference>
<accession>A0A061S5P5</accession>
<dbReference type="PRINTS" id="PR01443">
    <property type="entry name" value="TFIID30KDSUB"/>
</dbReference>
<keyword evidence="3" id="KW-0804">Transcription</keyword>